<sequence length="164" mass="18305">MLLPQPPSGLFDGPQHLYPVRVYFEDTDLSGVVYHANYLRWFERARSDMLRLLGIDQRAAHEAGEGAYAVAEMDLRYLRPAKLDDDVLVRSHVAELSPATCRIVQRAFRDETLLCEAKVRVAFVAPNGRPRRQPRAWMAAFQTITTAPATTAPATTAPEGQDPA</sequence>
<evidence type="ECO:0000313" key="4">
    <source>
        <dbReference type="Proteomes" id="UP000538566"/>
    </source>
</evidence>
<dbReference type="EC" id="3.1.2.-" evidence="3"/>
<organism evidence="3 4">
    <name type="scientific">Novosphingobium taihuense</name>
    <dbReference type="NCBI Taxonomy" id="260085"/>
    <lineage>
        <taxon>Bacteria</taxon>
        <taxon>Pseudomonadati</taxon>
        <taxon>Pseudomonadota</taxon>
        <taxon>Alphaproteobacteria</taxon>
        <taxon>Sphingomonadales</taxon>
        <taxon>Sphingomonadaceae</taxon>
        <taxon>Novosphingobium</taxon>
    </lineage>
</organism>
<comment type="caution">
    <text evidence="3">The sequence shown here is derived from an EMBL/GenBank/DDBJ whole genome shotgun (WGS) entry which is preliminary data.</text>
</comment>
<dbReference type="OrthoDB" id="9808429at2"/>
<dbReference type="Pfam" id="PF13279">
    <property type="entry name" value="4HBT_2"/>
    <property type="match status" value="1"/>
</dbReference>
<dbReference type="PROSITE" id="PS01328">
    <property type="entry name" value="4HBCOA_THIOESTERASE"/>
    <property type="match status" value="1"/>
</dbReference>
<dbReference type="EMBL" id="JACHOA010000002">
    <property type="protein sequence ID" value="MBB4613316.1"/>
    <property type="molecule type" value="Genomic_DNA"/>
</dbReference>
<dbReference type="RefSeq" id="WP_144905687.1">
    <property type="nucleotide sequence ID" value="NZ_JACHOA010000002.1"/>
</dbReference>
<evidence type="ECO:0000256" key="2">
    <source>
        <dbReference type="ARBA" id="ARBA00022801"/>
    </source>
</evidence>
<keyword evidence="4" id="KW-1185">Reference proteome</keyword>
<comment type="similarity">
    <text evidence="1">Belongs to the 4-hydroxybenzoyl-CoA thioesterase family.</text>
</comment>
<dbReference type="InterPro" id="IPR006684">
    <property type="entry name" value="YbgC/YbaW"/>
</dbReference>
<dbReference type="Gene3D" id="3.10.129.10">
    <property type="entry name" value="Hotdog Thioesterase"/>
    <property type="match status" value="1"/>
</dbReference>
<protein>
    <submittedName>
        <fullName evidence="3">Acyl-CoA thioester hydrolase</fullName>
        <ecNumber evidence="3">3.1.2.-</ecNumber>
    </submittedName>
</protein>
<proteinExistence type="inferred from homology"/>
<dbReference type="SUPFAM" id="SSF54637">
    <property type="entry name" value="Thioesterase/thiol ester dehydrase-isomerase"/>
    <property type="match status" value="1"/>
</dbReference>
<dbReference type="CDD" id="cd00586">
    <property type="entry name" value="4HBT"/>
    <property type="match status" value="1"/>
</dbReference>
<evidence type="ECO:0000313" key="3">
    <source>
        <dbReference type="EMBL" id="MBB4613316.1"/>
    </source>
</evidence>
<keyword evidence="2 3" id="KW-0378">Hydrolase</keyword>
<dbReference type="InterPro" id="IPR029069">
    <property type="entry name" value="HotDog_dom_sf"/>
</dbReference>
<dbReference type="PANTHER" id="PTHR31793:SF37">
    <property type="entry name" value="ACYL-COA THIOESTER HYDROLASE YBGC"/>
    <property type="match status" value="1"/>
</dbReference>
<dbReference type="PIRSF" id="PIRSF003230">
    <property type="entry name" value="YbgC"/>
    <property type="match status" value="1"/>
</dbReference>
<gene>
    <name evidence="3" type="ORF">GGR37_001575</name>
</gene>
<dbReference type="FunFam" id="3.10.129.10:FF:000004">
    <property type="entry name" value="Tol-pal system-associated acyl-CoA thioesterase"/>
    <property type="match status" value="1"/>
</dbReference>
<dbReference type="AlphaFoldDB" id="A0A7W7AAE0"/>
<dbReference type="InterPro" id="IPR050563">
    <property type="entry name" value="4-hydroxybenzoyl-CoA_TE"/>
</dbReference>
<accession>A0A7W7AAE0</accession>
<dbReference type="InterPro" id="IPR008272">
    <property type="entry name" value="HB-CoA_thioesterase_AS"/>
</dbReference>
<evidence type="ECO:0000256" key="1">
    <source>
        <dbReference type="ARBA" id="ARBA00005953"/>
    </source>
</evidence>
<dbReference type="PANTHER" id="PTHR31793">
    <property type="entry name" value="4-HYDROXYBENZOYL-COA THIOESTERASE FAMILY MEMBER"/>
    <property type="match status" value="1"/>
</dbReference>
<reference evidence="3 4" key="1">
    <citation type="submission" date="2020-08" db="EMBL/GenBank/DDBJ databases">
        <title>Genomic Encyclopedia of Type Strains, Phase IV (KMG-IV): sequencing the most valuable type-strain genomes for metagenomic binning, comparative biology and taxonomic classification.</title>
        <authorList>
            <person name="Goeker M."/>
        </authorList>
    </citation>
    <scope>NUCLEOTIDE SEQUENCE [LARGE SCALE GENOMIC DNA]</scope>
    <source>
        <strain evidence="3 4">DSM 17507</strain>
    </source>
</reference>
<dbReference type="GO" id="GO:0047617">
    <property type="term" value="F:fatty acyl-CoA hydrolase activity"/>
    <property type="evidence" value="ECO:0007669"/>
    <property type="project" value="TreeGrafter"/>
</dbReference>
<name>A0A7W7AAE0_9SPHN</name>
<dbReference type="Proteomes" id="UP000538566">
    <property type="component" value="Unassembled WGS sequence"/>
</dbReference>
<dbReference type="NCBIfam" id="TIGR00051">
    <property type="entry name" value="YbgC/FadM family acyl-CoA thioesterase"/>
    <property type="match status" value="1"/>
</dbReference>